<reference evidence="4 5" key="1">
    <citation type="submission" date="2024-06" db="EMBL/GenBank/DDBJ databases">
        <title>The Natural Products Discovery Center: Release of the First 8490 Sequenced Strains for Exploring Actinobacteria Biosynthetic Diversity.</title>
        <authorList>
            <person name="Kalkreuter E."/>
            <person name="Kautsar S.A."/>
            <person name="Yang D."/>
            <person name="Bader C.D."/>
            <person name="Teijaro C.N."/>
            <person name="Fluegel L."/>
            <person name="Davis C.M."/>
            <person name="Simpson J.R."/>
            <person name="Lauterbach L."/>
            <person name="Steele A.D."/>
            <person name="Gui C."/>
            <person name="Meng S."/>
            <person name="Li G."/>
            <person name="Viehrig K."/>
            <person name="Ye F."/>
            <person name="Su P."/>
            <person name="Kiefer A.F."/>
            <person name="Nichols A."/>
            <person name="Cepeda A.J."/>
            <person name="Yan W."/>
            <person name="Fan B."/>
            <person name="Jiang Y."/>
            <person name="Adhikari A."/>
            <person name="Zheng C.-J."/>
            <person name="Schuster L."/>
            <person name="Cowan T.M."/>
            <person name="Smanski M.J."/>
            <person name="Chevrette M.G."/>
            <person name="De Carvalho L.P.S."/>
            <person name="Shen B."/>
        </authorList>
    </citation>
    <scope>NUCLEOTIDE SEQUENCE [LARGE SCALE GENOMIC DNA]</scope>
    <source>
        <strain evidence="4 5">NPDC001615</strain>
    </source>
</reference>
<dbReference type="Gene3D" id="2.30.110.10">
    <property type="entry name" value="Electron Transport, Fmn-binding Protein, Chain A"/>
    <property type="match status" value="1"/>
</dbReference>
<dbReference type="InterPro" id="IPR050268">
    <property type="entry name" value="NADH-dep_flavin_reductase"/>
</dbReference>
<feature type="domain" description="Flavin reductase like" evidence="3">
    <location>
        <begin position="18"/>
        <end position="160"/>
    </location>
</feature>
<name>A0ABV1SUV1_9ACTN</name>
<dbReference type="EC" id="1.-.-.-" evidence="4"/>
<evidence type="ECO:0000313" key="4">
    <source>
        <dbReference type="EMBL" id="MER6165518.1"/>
    </source>
</evidence>
<dbReference type="SMART" id="SM00903">
    <property type="entry name" value="Flavin_Reduct"/>
    <property type="match status" value="1"/>
</dbReference>
<dbReference type="Pfam" id="PF01613">
    <property type="entry name" value="Flavin_Reduct"/>
    <property type="match status" value="1"/>
</dbReference>
<evidence type="ECO:0000259" key="3">
    <source>
        <dbReference type="SMART" id="SM00903"/>
    </source>
</evidence>
<organism evidence="4 5">
    <name type="scientific">Streptomyces violaceorubidus</name>
    <dbReference type="NCBI Taxonomy" id="284042"/>
    <lineage>
        <taxon>Bacteria</taxon>
        <taxon>Bacillati</taxon>
        <taxon>Actinomycetota</taxon>
        <taxon>Actinomycetes</taxon>
        <taxon>Kitasatosporales</taxon>
        <taxon>Streptomycetaceae</taxon>
        <taxon>Streptomyces</taxon>
    </lineage>
</organism>
<protein>
    <submittedName>
        <fullName evidence="4">Flavin reductase family protein</fullName>
        <ecNumber evidence="4">1.-.-.-</ecNumber>
    </submittedName>
</protein>
<sequence>MNMSSTTRSATADARDVLGRFATGVTVVTAAAPAGPAGFTCQSFTSLSLDPLLVSLAPARTSRTWPLIRAAGTFCVNVLAEDQRTVSDAFAGSTADRFGSVDWSPGPRGVPLLADACAWFVCELLTEYEGGDHTIAVARVRDFRAGTGDPLVFHHGRYRGLA</sequence>
<keyword evidence="5" id="KW-1185">Reference proteome</keyword>
<keyword evidence="2 4" id="KW-0560">Oxidoreductase</keyword>
<gene>
    <name evidence="4" type="ORF">ABT188_13245</name>
</gene>
<dbReference type="InterPro" id="IPR012349">
    <property type="entry name" value="Split_barrel_FMN-bd"/>
</dbReference>
<dbReference type="EMBL" id="JBEOZY010000010">
    <property type="protein sequence ID" value="MER6165518.1"/>
    <property type="molecule type" value="Genomic_DNA"/>
</dbReference>
<dbReference type="SUPFAM" id="SSF50475">
    <property type="entry name" value="FMN-binding split barrel"/>
    <property type="match status" value="1"/>
</dbReference>
<comment type="caution">
    <text evidence="4">The sequence shown here is derived from an EMBL/GenBank/DDBJ whole genome shotgun (WGS) entry which is preliminary data.</text>
</comment>
<dbReference type="PANTHER" id="PTHR30466">
    <property type="entry name" value="FLAVIN REDUCTASE"/>
    <property type="match status" value="1"/>
</dbReference>
<evidence type="ECO:0000256" key="2">
    <source>
        <dbReference type="ARBA" id="ARBA00023002"/>
    </source>
</evidence>
<dbReference type="Proteomes" id="UP001496720">
    <property type="component" value="Unassembled WGS sequence"/>
</dbReference>
<dbReference type="RefSeq" id="WP_352147311.1">
    <property type="nucleotide sequence ID" value="NZ_JBEOZY010000010.1"/>
</dbReference>
<dbReference type="InterPro" id="IPR002563">
    <property type="entry name" value="Flavin_Rdtase-like_dom"/>
</dbReference>
<dbReference type="GO" id="GO:0016491">
    <property type="term" value="F:oxidoreductase activity"/>
    <property type="evidence" value="ECO:0007669"/>
    <property type="project" value="UniProtKB-KW"/>
</dbReference>
<accession>A0ABV1SUV1</accession>
<comment type="similarity">
    <text evidence="1">Belongs to the non-flavoprotein flavin reductase family.</text>
</comment>
<dbReference type="PANTHER" id="PTHR30466:SF11">
    <property type="entry name" value="FLAVIN-DEPENDENT MONOOXYGENASE, REDUCTASE SUBUNIT HSAB"/>
    <property type="match status" value="1"/>
</dbReference>
<proteinExistence type="inferred from homology"/>
<evidence type="ECO:0000256" key="1">
    <source>
        <dbReference type="ARBA" id="ARBA00008898"/>
    </source>
</evidence>
<evidence type="ECO:0000313" key="5">
    <source>
        <dbReference type="Proteomes" id="UP001496720"/>
    </source>
</evidence>